<evidence type="ECO:0000313" key="5">
    <source>
        <dbReference type="Proteomes" id="UP000315782"/>
    </source>
</evidence>
<name>A0A520MQ28_9GAMM</name>
<dbReference type="InterPro" id="IPR007440">
    <property type="entry name" value="Chorismate--pyruvate_lyase"/>
</dbReference>
<dbReference type="GO" id="GO:0008813">
    <property type="term" value="F:chorismate lyase activity"/>
    <property type="evidence" value="ECO:0007669"/>
    <property type="project" value="InterPro"/>
</dbReference>
<dbReference type="GO" id="GO:0006744">
    <property type="term" value="P:ubiquinone biosynthetic process"/>
    <property type="evidence" value="ECO:0007669"/>
    <property type="project" value="UniProtKB-KW"/>
</dbReference>
<protein>
    <submittedName>
        <fullName evidence="4">Chorismate lyase</fullName>
    </submittedName>
</protein>
<dbReference type="Proteomes" id="UP000315782">
    <property type="component" value="Unassembled WGS sequence"/>
</dbReference>
<evidence type="ECO:0000313" key="4">
    <source>
        <dbReference type="EMBL" id="RZO23290.1"/>
    </source>
</evidence>
<evidence type="ECO:0000256" key="2">
    <source>
        <dbReference type="ARBA" id="ARBA00022688"/>
    </source>
</evidence>
<dbReference type="AlphaFoldDB" id="A0A520MQ28"/>
<keyword evidence="1" id="KW-0963">Cytoplasm</keyword>
<reference evidence="4 5" key="1">
    <citation type="submission" date="2019-02" db="EMBL/GenBank/DDBJ databases">
        <title>Prokaryotic population dynamics and viral predation in marine succession experiment using metagenomics: the confinement effect.</title>
        <authorList>
            <person name="Haro-Moreno J.M."/>
            <person name="Rodriguez-Valera F."/>
            <person name="Lopez-Perez M."/>
        </authorList>
    </citation>
    <scope>NUCLEOTIDE SEQUENCE [LARGE SCALE GENOMIC DNA]</scope>
    <source>
        <strain evidence="4">MED-G163</strain>
    </source>
</reference>
<dbReference type="PANTHER" id="PTHR38683">
    <property type="entry name" value="CHORISMATE PYRUVATE-LYASE"/>
    <property type="match status" value="1"/>
</dbReference>
<evidence type="ECO:0000256" key="1">
    <source>
        <dbReference type="ARBA" id="ARBA00022490"/>
    </source>
</evidence>
<sequence>MKLEQKSPWDTFEAIEPLINSDEIKSWLLEKGPITKRIKAIGTFKLELIQDKVSEVEKSEILFLNSNKGKFRVREVKLFCNDEPKVFARTIIPVITIEDGFSGLGKIGKKPLGDILFEKKIFTKEEVVFASFKYEEYLFWGRNTKYKVKGYPFSLMELFLINDY</sequence>
<dbReference type="Gene3D" id="3.40.1410.10">
    <property type="entry name" value="Chorismate lyase-like"/>
    <property type="match status" value="1"/>
</dbReference>
<proteinExistence type="predicted"/>
<dbReference type="SUPFAM" id="SSF64288">
    <property type="entry name" value="Chorismate lyase-like"/>
    <property type="match status" value="1"/>
</dbReference>
<dbReference type="Pfam" id="PF04345">
    <property type="entry name" value="Chor_lyase"/>
    <property type="match status" value="1"/>
</dbReference>
<gene>
    <name evidence="4" type="ORF">EVA96_00555</name>
</gene>
<organism evidence="4 5">
    <name type="scientific">SAR86 cluster bacterium</name>
    <dbReference type="NCBI Taxonomy" id="2030880"/>
    <lineage>
        <taxon>Bacteria</taxon>
        <taxon>Pseudomonadati</taxon>
        <taxon>Pseudomonadota</taxon>
        <taxon>Gammaproteobacteria</taxon>
        <taxon>SAR86 cluster</taxon>
    </lineage>
</organism>
<dbReference type="InterPro" id="IPR028978">
    <property type="entry name" value="Chorismate_lyase_/UTRA_dom_sf"/>
</dbReference>
<dbReference type="GO" id="GO:0005829">
    <property type="term" value="C:cytosol"/>
    <property type="evidence" value="ECO:0007669"/>
    <property type="project" value="TreeGrafter"/>
</dbReference>
<dbReference type="EMBL" id="SHBI01000001">
    <property type="protein sequence ID" value="RZO23290.1"/>
    <property type="molecule type" value="Genomic_DNA"/>
</dbReference>
<comment type="caution">
    <text evidence="4">The sequence shown here is derived from an EMBL/GenBank/DDBJ whole genome shotgun (WGS) entry which is preliminary data.</text>
</comment>
<keyword evidence="3 4" id="KW-0456">Lyase</keyword>
<accession>A0A520MQ28</accession>
<keyword evidence="2" id="KW-0831">Ubiquinone biosynthesis</keyword>
<dbReference type="PANTHER" id="PTHR38683:SF1">
    <property type="entry name" value="CHORISMATE PYRUVATE-LYASE"/>
    <property type="match status" value="1"/>
</dbReference>
<evidence type="ECO:0000256" key="3">
    <source>
        <dbReference type="ARBA" id="ARBA00023239"/>
    </source>
</evidence>